<sequence>MVLAYCLITVTLSSFLLFLIQPLAAKALLPLFGGVPSVWNVCMVFFQGMLLLGYFYVYLTERFFTFQRQRLFHFVIGALSLSMLPILWKDIQPPAGIHPALDVLWLLLTKLALPLFIISTTAPLIQSWFAKTSHPHARDPYFLYSASNLGSLLALLGFPFLFEPLFGLQHLSRFWSATYMVFTAALLFSAIQCKGIAFSTPATAAPQTRVHWRQRMHWTLLSFAPASLLMAVTQYLTTDIMAVPLLWVLPLAIYLLAFIIAFSRHPVIRHTWMTKEQALFLIFPLICLSREIFTLPAWLLIMFHLSGFFALSMVCLGELSARRPDKSHLTEFYLWLSIGGFLGGLFNGLLAPQIFNGIYEYHLAFCLCILLRPAGTGQPLWRRSDYWMPLAIGMILILNYFLIVKNYSLYPAYDRFGFTRWIDLLVMISVVLVILDHDQRPLRFAANVAVLFIYAQFLPAVSHNTLLWQSRNFFGVSRVYNNPEFNLHFLMSGTTLHGAQRINLQPRFTRAATYYQPVQPIARLLGQEKPSLRIGIAGLGTGGISCQFRARDQVYFYEIDPVVVQIARTPSLFTYLRDCPPQGGITLGDARLNLAKTPARYFDAIIIDVFSSDAIPAHLFTREAISLYLQKITPDGLVMFNISSRHINLYAVLATLAQELNLQAYSYHSTPADDAFQAPSDWVILAYPDARLQQWMANLHWKKMDAPRPPLSWTDDYSNILQALK</sequence>
<keyword evidence="2" id="KW-0812">Transmembrane</keyword>
<proteinExistence type="predicted"/>
<accession>A0A5E4PJD6</accession>
<name>A0A5E4PJD6_9COXI</name>
<feature type="transmembrane region" description="Helical" evidence="2">
    <location>
        <begin position="174"/>
        <end position="197"/>
    </location>
</feature>
<feature type="transmembrane region" description="Helical" evidence="2">
    <location>
        <begin position="242"/>
        <end position="262"/>
    </location>
</feature>
<dbReference type="KEGG" id="asip:AQUSIP_18050"/>
<dbReference type="PANTHER" id="PTHR43317:SF1">
    <property type="entry name" value="THERMOSPERMINE SYNTHASE ACAULIS5"/>
    <property type="match status" value="1"/>
</dbReference>
<dbReference type="GO" id="GO:0006596">
    <property type="term" value="P:polyamine biosynthetic process"/>
    <property type="evidence" value="ECO:0007669"/>
    <property type="project" value="UniProtKB-KW"/>
</dbReference>
<feature type="transmembrane region" description="Helical" evidence="2">
    <location>
        <begin position="332"/>
        <end position="351"/>
    </location>
</feature>
<dbReference type="SUPFAM" id="SSF53335">
    <property type="entry name" value="S-adenosyl-L-methionine-dependent methyltransferases"/>
    <property type="match status" value="1"/>
</dbReference>
<evidence type="ECO:0000256" key="2">
    <source>
        <dbReference type="SAM" id="Phobius"/>
    </source>
</evidence>
<dbReference type="PANTHER" id="PTHR43317">
    <property type="entry name" value="THERMOSPERMINE SYNTHASE ACAULIS5"/>
    <property type="match status" value="1"/>
</dbReference>
<feature type="transmembrane region" description="Helical" evidence="2">
    <location>
        <begin position="103"/>
        <end position="129"/>
    </location>
</feature>
<dbReference type="Proteomes" id="UP000324194">
    <property type="component" value="Chromosome 1"/>
</dbReference>
<keyword evidence="2" id="KW-0472">Membrane</keyword>
<dbReference type="OrthoDB" id="9761985at2"/>
<feature type="transmembrane region" description="Helical" evidence="2">
    <location>
        <begin position="278"/>
        <end position="295"/>
    </location>
</feature>
<dbReference type="NCBIfam" id="NF037959">
    <property type="entry name" value="MFS_SpdSyn"/>
    <property type="match status" value="1"/>
</dbReference>
<keyword evidence="3" id="KW-0808">Transferase</keyword>
<evidence type="ECO:0000313" key="3">
    <source>
        <dbReference type="EMBL" id="VVC76492.1"/>
    </source>
</evidence>
<gene>
    <name evidence="3" type="primary">speE_2</name>
    <name evidence="3" type="ORF">AQUSIP_18050</name>
</gene>
<dbReference type="GO" id="GO:0016740">
    <property type="term" value="F:transferase activity"/>
    <property type="evidence" value="ECO:0007669"/>
    <property type="project" value="UniProtKB-KW"/>
</dbReference>
<evidence type="ECO:0000313" key="4">
    <source>
        <dbReference type="Proteomes" id="UP000324194"/>
    </source>
</evidence>
<dbReference type="RefSeq" id="WP_148339810.1">
    <property type="nucleotide sequence ID" value="NZ_LR699119.1"/>
</dbReference>
<feature type="transmembrane region" description="Helical" evidence="2">
    <location>
        <begin position="71"/>
        <end position="88"/>
    </location>
</feature>
<reference evidence="3 4" key="1">
    <citation type="submission" date="2019-08" db="EMBL/GenBank/DDBJ databases">
        <authorList>
            <person name="Guy L."/>
        </authorList>
    </citation>
    <scope>NUCLEOTIDE SEQUENCE [LARGE SCALE GENOMIC DNA]</scope>
    <source>
        <strain evidence="3 4">SGT-108</strain>
    </source>
</reference>
<dbReference type="EMBL" id="LR699119">
    <property type="protein sequence ID" value="VVC76492.1"/>
    <property type="molecule type" value="Genomic_DNA"/>
</dbReference>
<keyword evidence="4" id="KW-1185">Reference proteome</keyword>
<keyword evidence="2" id="KW-1133">Transmembrane helix</keyword>
<feature type="transmembrane region" description="Helical" evidence="2">
    <location>
        <begin position="218"/>
        <end position="236"/>
    </location>
</feature>
<organism evidence="3 4">
    <name type="scientific">Aquicella siphonis</name>
    <dbReference type="NCBI Taxonomy" id="254247"/>
    <lineage>
        <taxon>Bacteria</taxon>
        <taxon>Pseudomonadati</taxon>
        <taxon>Pseudomonadota</taxon>
        <taxon>Gammaproteobacteria</taxon>
        <taxon>Legionellales</taxon>
        <taxon>Coxiellaceae</taxon>
        <taxon>Aquicella</taxon>
    </lineage>
</organism>
<feature type="transmembrane region" description="Helical" evidence="2">
    <location>
        <begin position="357"/>
        <end position="374"/>
    </location>
</feature>
<feature type="transmembrane region" description="Helical" evidence="2">
    <location>
        <begin position="416"/>
        <end position="435"/>
    </location>
</feature>
<keyword evidence="1" id="KW-0620">Polyamine biosynthesis</keyword>
<feature type="transmembrane region" description="Helical" evidence="2">
    <location>
        <begin position="386"/>
        <end position="404"/>
    </location>
</feature>
<dbReference type="Gene3D" id="3.40.50.150">
    <property type="entry name" value="Vaccinia Virus protein VP39"/>
    <property type="match status" value="1"/>
</dbReference>
<protein>
    <submittedName>
        <fullName evidence="3">Polyamine aminopropyltransferase</fullName>
    </submittedName>
</protein>
<feature type="transmembrane region" description="Helical" evidence="2">
    <location>
        <begin position="37"/>
        <end position="59"/>
    </location>
</feature>
<dbReference type="InterPro" id="IPR029063">
    <property type="entry name" value="SAM-dependent_MTases_sf"/>
</dbReference>
<feature type="transmembrane region" description="Helical" evidence="2">
    <location>
        <begin position="442"/>
        <end position="461"/>
    </location>
</feature>
<feature type="transmembrane region" description="Helical" evidence="2">
    <location>
        <begin position="141"/>
        <end position="162"/>
    </location>
</feature>
<dbReference type="AlphaFoldDB" id="A0A5E4PJD6"/>
<evidence type="ECO:0000256" key="1">
    <source>
        <dbReference type="ARBA" id="ARBA00023115"/>
    </source>
</evidence>